<dbReference type="AlphaFoldDB" id="A0A3A2ZBF3"/>
<evidence type="ECO:0000313" key="3">
    <source>
        <dbReference type="Proteomes" id="UP000266188"/>
    </source>
</evidence>
<dbReference type="Pfam" id="PF08613">
    <property type="entry name" value="Cyclin"/>
    <property type="match status" value="1"/>
</dbReference>
<dbReference type="Proteomes" id="UP000266188">
    <property type="component" value="Unassembled WGS sequence"/>
</dbReference>
<dbReference type="CDD" id="cd20557">
    <property type="entry name" value="CYCLIN_ScPCL1-like"/>
    <property type="match status" value="1"/>
</dbReference>
<dbReference type="Gene3D" id="1.10.472.10">
    <property type="entry name" value="Cyclin-like"/>
    <property type="match status" value="1"/>
</dbReference>
<feature type="compositionally biased region" description="Low complexity" evidence="1">
    <location>
        <begin position="465"/>
        <end position="474"/>
    </location>
</feature>
<dbReference type="GO" id="GO:0000307">
    <property type="term" value="C:cyclin-dependent protein kinase holoenzyme complex"/>
    <property type="evidence" value="ECO:0007669"/>
    <property type="project" value="TreeGrafter"/>
</dbReference>
<feature type="compositionally biased region" description="Polar residues" evidence="1">
    <location>
        <begin position="360"/>
        <end position="375"/>
    </location>
</feature>
<dbReference type="GO" id="GO:0005634">
    <property type="term" value="C:nucleus"/>
    <property type="evidence" value="ECO:0007669"/>
    <property type="project" value="TreeGrafter"/>
</dbReference>
<evidence type="ECO:0000256" key="1">
    <source>
        <dbReference type="SAM" id="MobiDB-lite"/>
    </source>
</evidence>
<comment type="caution">
    <text evidence="2">The sequence shown here is derived from an EMBL/GenBank/DDBJ whole genome shotgun (WGS) entry which is preliminary data.</text>
</comment>
<organism evidence="2 3">
    <name type="scientific">Aspergillus sclerotialis</name>
    <dbReference type="NCBI Taxonomy" id="2070753"/>
    <lineage>
        <taxon>Eukaryota</taxon>
        <taxon>Fungi</taxon>
        <taxon>Dikarya</taxon>
        <taxon>Ascomycota</taxon>
        <taxon>Pezizomycotina</taxon>
        <taxon>Eurotiomycetes</taxon>
        <taxon>Eurotiomycetidae</taxon>
        <taxon>Eurotiales</taxon>
        <taxon>Aspergillaceae</taxon>
        <taxon>Aspergillus</taxon>
        <taxon>Aspergillus subgen. Polypaecilum</taxon>
    </lineage>
</organism>
<feature type="compositionally biased region" description="Polar residues" evidence="1">
    <location>
        <begin position="434"/>
        <end position="443"/>
    </location>
</feature>
<gene>
    <name evidence="2" type="ORF">PHISCL_07180</name>
</gene>
<feature type="compositionally biased region" description="Polar residues" evidence="1">
    <location>
        <begin position="410"/>
        <end position="424"/>
    </location>
</feature>
<protein>
    <submittedName>
        <fullName evidence="2">Cyclin</fullName>
    </submittedName>
</protein>
<dbReference type="InterPro" id="IPR013922">
    <property type="entry name" value="Cyclin_PHO80-like"/>
</dbReference>
<dbReference type="PANTHER" id="PTHR15615:SF118">
    <property type="entry name" value="CYCLIN, HYPOTHETICAL (EUROFUNG)"/>
    <property type="match status" value="1"/>
</dbReference>
<sequence>MPPPVLASQSRTSAPGLITPANHIYTQDDSNSVKQSIECVPGDSQNYWTAPFRDGLPTPPNDMTGVAYNAIPSSSYGGQLNRVSLDPCSTVSNTSRMTRDPLPSTMVPYVKSQSNIASKNHGLPDGPVDEKRSCSGSVAPYLQIPSSIKSSKGNLAEFAAQMTCLFWFESAAKLASIEGPPNPFPSLGPEAVPSTGFQKWVSSVLSTTQVSQNVTLLALLFIYRLKKFNPGVKGKKGSEFRLMTIALMLGNKFLDDNTYTNKTWAEVSGISVQEIHIMEVEFLSNVRYNLFASEAEWATWQKKLGLFADYFNRASIVSPEKESARTTPGLRISPTLGPTPRMQSSSPLSKLPSPPIPDPTRQSTLSFPPNGSSHAVQPRYGDVPPVNQKRTRDEELEDRPAKRPAISHPAPTSMSTLPPASALTSIPALPPVLTPTSAPSDASMSGVGSRLPYPNFQTSSGNLAPSIPTPISQTPSAGRALPVYNPTSWAPPVPSSASSAAVTPVPNVYNPMSLPNPVRHHQSPLGISSSNVSPALSAYSVHTPQTHLSPSFFLANRYSPYRPVRAVNTLLYPPPSGSMQQQRSVPFNHMHYQPLGKGAAERKTGRLPYIHSEAWSHGTYTQPLFNTNPGYSG</sequence>
<dbReference type="EMBL" id="MVGC01000303">
    <property type="protein sequence ID" value="RJE20488.1"/>
    <property type="molecule type" value="Genomic_DNA"/>
</dbReference>
<keyword evidence="3" id="KW-1185">Reference proteome</keyword>
<dbReference type="GO" id="GO:0016538">
    <property type="term" value="F:cyclin-dependent protein serine/threonine kinase regulator activity"/>
    <property type="evidence" value="ECO:0007669"/>
    <property type="project" value="TreeGrafter"/>
</dbReference>
<dbReference type="PANTHER" id="PTHR15615">
    <property type="match status" value="1"/>
</dbReference>
<feature type="region of interest" description="Disordered" evidence="1">
    <location>
        <begin position="321"/>
        <end position="474"/>
    </location>
</feature>
<reference evidence="3" key="1">
    <citation type="submission" date="2017-02" db="EMBL/GenBank/DDBJ databases">
        <authorList>
            <person name="Tafer H."/>
            <person name="Lopandic K."/>
        </authorList>
    </citation>
    <scope>NUCLEOTIDE SEQUENCE [LARGE SCALE GENOMIC DNA]</scope>
    <source>
        <strain evidence="3">CBS 366.77</strain>
    </source>
</reference>
<feature type="region of interest" description="Disordered" evidence="1">
    <location>
        <begin position="1"/>
        <end position="30"/>
    </location>
</feature>
<feature type="compositionally biased region" description="Basic and acidic residues" evidence="1">
    <location>
        <begin position="390"/>
        <end position="401"/>
    </location>
</feature>
<evidence type="ECO:0000313" key="2">
    <source>
        <dbReference type="EMBL" id="RJE20488.1"/>
    </source>
</evidence>
<proteinExistence type="predicted"/>
<accession>A0A3A2ZBF3</accession>
<dbReference type="OrthoDB" id="442243at2759"/>
<dbReference type="GO" id="GO:0019901">
    <property type="term" value="F:protein kinase binding"/>
    <property type="evidence" value="ECO:0007669"/>
    <property type="project" value="InterPro"/>
</dbReference>
<dbReference type="STRING" id="2070753.A0A3A2ZBF3"/>
<name>A0A3A2ZBF3_9EURO</name>